<dbReference type="AlphaFoldDB" id="A0A8J2RAL2"/>
<keyword evidence="3" id="KW-1185">Reference proteome</keyword>
<evidence type="ECO:0000256" key="1">
    <source>
        <dbReference type="SAM" id="MobiDB-lite"/>
    </source>
</evidence>
<name>A0A8J2RAL2_9CRUS</name>
<feature type="region of interest" description="Disordered" evidence="1">
    <location>
        <begin position="1"/>
        <end position="87"/>
    </location>
</feature>
<evidence type="ECO:0000313" key="2">
    <source>
        <dbReference type="EMBL" id="CAH0098826.1"/>
    </source>
</evidence>
<dbReference type="EMBL" id="CAKKLH010000008">
    <property type="protein sequence ID" value="CAH0098826.1"/>
    <property type="molecule type" value="Genomic_DNA"/>
</dbReference>
<comment type="caution">
    <text evidence="2">The sequence shown here is derived from an EMBL/GenBank/DDBJ whole genome shotgun (WGS) entry which is preliminary data.</text>
</comment>
<evidence type="ECO:0000313" key="3">
    <source>
        <dbReference type="Proteomes" id="UP000789390"/>
    </source>
</evidence>
<reference evidence="2" key="1">
    <citation type="submission" date="2021-11" db="EMBL/GenBank/DDBJ databases">
        <authorList>
            <person name="Schell T."/>
        </authorList>
    </citation>
    <scope>NUCLEOTIDE SEQUENCE</scope>
    <source>
        <strain evidence="2">M5</strain>
    </source>
</reference>
<feature type="compositionally biased region" description="Basic and acidic residues" evidence="1">
    <location>
        <begin position="1"/>
        <end position="14"/>
    </location>
</feature>
<accession>A0A8J2RAL2</accession>
<gene>
    <name evidence="2" type="ORF">DGAL_LOCUS929</name>
</gene>
<protein>
    <submittedName>
        <fullName evidence="2">Uncharacterized protein</fullName>
    </submittedName>
</protein>
<feature type="compositionally biased region" description="Polar residues" evidence="1">
    <location>
        <begin position="50"/>
        <end position="60"/>
    </location>
</feature>
<proteinExistence type="predicted"/>
<sequence>MDEESQPKRLKLDDIVSEESSSSDSKESRHSSWQNASTDWVKDSGDDWSPSISNKSASNHSFHEVEFEPESSGTDEINSTSSPSSVKEVFFDPKENCKITDENNEVGIESSEDEFILPVNLKEERKCIICSSLTINPSKYCNDCYMSSKTSCVVSHLCPNDIMNGQSDWPKSHLCPKWPTMIGQMRFREVATQDVLLLY</sequence>
<dbReference type="Proteomes" id="UP000789390">
    <property type="component" value="Unassembled WGS sequence"/>
</dbReference>
<feature type="compositionally biased region" description="Polar residues" evidence="1">
    <location>
        <begin position="71"/>
        <end position="85"/>
    </location>
</feature>
<organism evidence="2 3">
    <name type="scientific">Daphnia galeata</name>
    <dbReference type="NCBI Taxonomy" id="27404"/>
    <lineage>
        <taxon>Eukaryota</taxon>
        <taxon>Metazoa</taxon>
        <taxon>Ecdysozoa</taxon>
        <taxon>Arthropoda</taxon>
        <taxon>Crustacea</taxon>
        <taxon>Branchiopoda</taxon>
        <taxon>Diplostraca</taxon>
        <taxon>Cladocera</taxon>
        <taxon>Anomopoda</taxon>
        <taxon>Daphniidae</taxon>
        <taxon>Daphnia</taxon>
    </lineage>
</organism>